<dbReference type="InterPro" id="IPR050913">
    <property type="entry name" value="AP2/ERF_ERF"/>
</dbReference>
<sequence length="523" mass="55479">MHPGLLHPSSSSSSPAARTLYLYSAHPPHGMLIAHLAAEHEAFHFTTIDLRRTGLQLRAAVCRPAGQHIHPPIMALKRKACPSLADGDHILASSTSTPLGTGAGNSFTPAAAAAMTESSWAEAAAGAVVAAQRARKRFVGVRQRPSGRWVAEIKDTIQKIRVWLGTFDTAEEAARAYDEAACLLRGSNTRTNFWPRARAAAGAVVMPPPPHHQLVAPPPAAPSALPSKVTSLLLLRLKKARTASASAVTQEVPSAQHQGQQGYGAGAGAVPEEYSFQVDDFLSYDSTTSDVKHEEGSTCSQETEGGDGDEEEEVVACKEEDEAPLDFGFMDKRPSSAGGEGEADNNAGLQYSPFEMVAAADLGDDDDGLEMEPPPTYAAGEGEGTGDGEPSTAIHEVMKRMKYERKISASLYALSGVSECLRMRIGDGGGSAAGKRELALSGLRDACRNKRQQQEQGRRQQVEDKEGNVVGHEECSSCSNSFSSEATSSSPEATNDDDSPQEAKAVDNSDMLLWSSLDLPPIC</sequence>
<keyword evidence="10" id="KW-1185">Reference proteome</keyword>
<dbReference type="OrthoDB" id="773121at2759"/>
<dbReference type="SMART" id="SM00380">
    <property type="entry name" value="AP2"/>
    <property type="match status" value="1"/>
</dbReference>
<feature type="compositionally biased region" description="Acidic residues" evidence="7">
    <location>
        <begin position="304"/>
        <end position="313"/>
    </location>
</feature>
<keyword evidence="2" id="KW-0805">Transcription regulation</keyword>
<dbReference type="PROSITE" id="PS51032">
    <property type="entry name" value="AP2_ERF"/>
    <property type="match status" value="1"/>
</dbReference>
<feature type="region of interest" description="Disordered" evidence="7">
    <location>
        <begin position="366"/>
        <end position="389"/>
    </location>
</feature>
<evidence type="ECO:0000256" key="6">
    <source>
        <dbReference type="ARBA" id="ARBA00024343"/>
    </source>
</evidence>
<dbReference type="GO" id="GO:0003700">
    <property type="term" value="F:DNA-binding transcription factor activity"/>
    <property type="evidence" value="ECO:0000318"/>
    <property type="project" value="GO_Central"/>
</dbReference>
<protein>
    <recommendedName>
        <fullName evidence="8">AP2/ERF domain-containing protein</fullName>
    </recommendedName>
</protein>
<dbReference type="Gramene" id="OQU91384">
    <property type="protein sequence ID" value="OQU91384"/>
    <property type="gene ID" value="SORBI_3001G169400"/>
</dbReference>
<feature type="region of interest" description="Disordered" evidence="7">
    <location>
        <begin position="287"/>
        <end position="313"/>
    </location>
</feature>
<evidence type="ECO:0000256" key="1">
    <source>
        <dbReference type="ARBA" id="ARBA00004123"/>
    </source>
</evidence>
<dbReference type="STRING" id="4558.A0A1Z5S643"/>
<feature type="region of interest" description="Disordered" evidence="7">
    <location>
        <begin position="248"/>
        <end position="267"/>
    </location>
</feature>
<dbReference type="Pfam" id="PF00847">
    <property type="entry name" value="AP2"/>
    <property type="match status" value="1"/>
</dbReference>
<dbReference type="InterPro" id="IPR001471">
    <property type="entry name" value="AP2/ERF_dom"/>
</dbReference>
<dbReference type="InParanoid" id="A0A1Z5S643"/>
<reference evidence="10" key="2">
    <citation type="journal article" date="2018" name="Plant J.">
        <title>The Sorghum bicolor reference genome: improved assembly, gene annotations, a transcriptome atlas, and signatures of genome organization.</title>
        <authorList>
            <person name="McCormick R.F."/>
            <person name="Truong S.K."/>
            <person name="Sreedasyam A."/>
            <person name="Jenkins J."/>
            <person name="Shu S."/>
            <person name="Sims D."/>
            <person name="Kennedy M."/>
            <person name="Amirebrahimi M."/>
            <person name="Weers B.D."/>
            <person name="McKinley B."/>
            <person name="Mattison A."/>
            <person name="Morishige D.T."/>
            <person name="Grimwood J."/>
            <person name="Schmutz J."/>
            <person name="Mullet J.E."/>
        </authorList>
    </citation>
    <scope>NUCLEOTIDE SEQUENCE [LARGE SCALE GENOMIC DNA]</scope>
    <source>
        <strain evidence="10">cv. BTx623</strain>
    </source>
</reference>
<dbReference type="PANTHER" id="PTHR31194:SF193">
    <property type="entry name" value="AP2_ERF DOMAIN-CONTAINING PROTEIN"/>
    <property type="match status" value="1"/>
</dbReference>
<feature type="compositionally biased region" description="Low complexity" evidence="7">
    <location>
        <begin position="476"/>
        <end position="493"/>
    </location>
</feature>
<dbReference type="EMBL" id="CM000760">
    <property type="protein sequence ID" value="OQU91384.1"/>
    <property type="molecule type" value="Genomic_DNA"/>
</dbReference>
<dbReference type="GO" id="GO:0000976">
    <property type="term" value="F:transcription cis-regulatory region binding"/>
    <property type="evidence" value="ECO:0000318"/>
    <property type="project" value="GO_Central"/>
</dbReference>
<evidence type="ECO:0000256" key="7">
    <source>
        <dbReference type="SAM" id="MobiDB-lite"/>
    </source>
</evidence>
<evidence type="ECO:0000259" key="8">
    <source>
        <dbReference type="PROSITE" id="PS51032"/>
    </source>
</evidence>
<evidence type="ECO:0000313" key="9">
    <source>
        <dbReference type="EMBL" id="OQU91384.1"/>
    </source>
</evidence>
<reference evidence="9 10" key="1">
    <citation type="journal article" date="2009" name="Nature">
        <title>The Sorghum bicolor genome and the diversification of grasses.</title>
        <authorList>
            <person name="Paterson A.H."/>
            <person name="Bowers J.E."/>
            <person name="Bruggmann R."/>
            <person name="Dubchak I."/>
            <person name="Grimwood J."/>
            <person name="Gundlach H."/>
            <person name="Haberer G."/>
            <person name="Hellsten U."/>
            <person name="Mitros T."/>
            <person name="Poliakov A."/>
            <person name="Schmutz J."/>
            <person name="Spannagl M."/>
            <person name="Tang H."/>
            <person name="Wang X."/>
            <person name="Wicker T."/>
            <person name="Bharti A.K."/>
            <person name="Chapman J."/>
            <person name="Feltus F.A."/>
            <person name="Gowik U."/>
            <person name="Grigoriev I.V."/>
            <person name="Lyons E."/>
            <person name="Maher C.A."/>
            <person name="Martis M."/>
            <person name="Narechania A."/>
            <person name="Otillar R.P."/>
            <person name="Penning B.W."/>
            <person name="Salamov A.A."/>
            <person name="Wang Y."/>
            <person name="Zhang L."/>
            <person name="Carpita N.C."/>
            <person name="Freeling M."/>
            <person name="Gingle A.R."/>
            <person name="Hash C.T."/>
            <person name="Keller B."/>
            <person name="Klein P."/>
            <person name="Kresovich S."/>
            <person name="McCann M.C."/>
            <person name="Ming R."/>
            <person name="Peterson D.G."/>
            <person name="Mehboob-ur-Rahman"/>
            <person name="Ware D."/>
            <person name="Westhoff P."/>
            <person name="Mayer K.F."/>
            <person name="Messing J."/>
            <person name="Rokhsar D.S."/>
        </authorList>
    </citation>
    <scope>NUCLEOTIDE SEQUENCE [LARGE SCALE GENOMIC DNA]</scope>
    <source>
        <strain evidence="10">cv. BTx623</strain>
    </source>
</reference>
<comment type="subcellular location">
    <subcellularLocation>
        <location evidence="1">Nucleus</location>
    </subcellularLocation>
</comment>
<dbReference type="OMA" id="ENDDCRE"/>
<evidence type="ECO:0000256" key="4">
    <source>
        <dbReference type="ARBA" id="ARBA00023163"/>
    </source>
</evidence>
<keyword evidence="5" id="KW-0539">Nucleus</keyword>
<gene>
    <name evidence="9" type="ORF">SORBI_3001G169400</name>
</gene>
<proteinExistence type="inferred from homology"/>
<evidence type="ECO:0000256" key="2">
    <source>
        <dbReference type="ARBA" id="ARBA00023015"/>
    </source>
</evidence>
<dbReference type="Proteomes" id="UP000000768">
    <property type="component" value="Chromosome 1"/>
</dbReference>
<evidence type="ECO:0000256" key="3">
    <source>
        <dbReference type="ARBA" id="ARBA00023125"/>
    </source>
</evidence>
<dbReference type="eggNOG" id="ENOG502QTZF">
    <property type="taxonomic scope" value="Eukaryota"/>
</dbReference>
<evidence type="ECO:0000256" key="5">
    <source>
        <dbReference type="ARBA" id="ARBA00023242"/>
    </source>
</evidence>
<feature type="region of interest" description="Disordered" evidence="7">
    <location>
        <begin position="449"/>
        <end position="523"/>
    </location>
</feature>
<dbReference type="AlphaFoldDB" id="A0A1Z5S643"/>
<dbReference type="PRINTS" id="PR00367">
    <property type="entry name" value="ETHRSPELEMNT"/>
</dbReference>
<dbReference type="FunFam" id="3.30.730.10:FF:000005">
    <property type="entry name" value="ethylene-responsive transcription factor RAP2-11"/>
    <property type="match status" value="1"/>
</dbReference>
<feature type="compositionally biased region" description="Basic and acidic residues" evidence="7">
    <location>
        <begin position="449"/>
        <end position="475"/>
    </location>
</feature>
<feature type="domain" description="AP2/ERF" evidence="8">
    <location>
        <begin position="137"/>
        <end position="194"/>
    </location>
</feature>
<dbReference type="PANTHER" id="PTHR31194">
    <property type="entry name" value="SHN SHINE , DNA BINDING / TRANSCRIPTION FACTOR"/>
    <property type="match status" value="1"/>
</dbReference>
<evidence type="ECO:0000313" key="10">
    <source>
        <dbReference type="Proteomes" id="UP000000768"/>
    </source>
</evidence>
<dbReference type="SUPFAM" id="SSF54171">
    <property type="entry name" value="DNA-binding domain"/>
    <property type="match status" value="1"/>
</dbReference>
<dbReference type="InterPro" id="IPR036955">
    <property type="entry name" value="AP2/ERF_dom_sf"/>
</dbReference>
<feature type="region of interest" description="Disordered" evidence="7">
    <location>
        <begin position="326"/>
        <end position="347"/>
    </location>
</feature>
<dbReference type="InterPro" id="IPR016177">
    <property type="entry name" value="DNA-bd_dom_sf"/>
</dbReference>
<accession>A0A1Z5S643</accession>
<dbReference type="CDD" id="cd00018">
    <property type="entry name" value="AP2"/>
    <property type="match status" value="1"/>
</dbReference>
<keyword evidence="3" id="KW-0238">DNA-binding</keyword>
<organism evidence="9 10">
    <name type="scientific">Sorghum bicolor</name>
    <name type="common">Sorghum</name>
    <name type="synonym">Sorghum vulgare</name>
    <dbReference type="NCBI Taxonomy" id="4558"/>
    <lineage>
        <taxon>Eukaryota</taxon>
        <taxon>Viridiplantae</taxon>
        <taxon>Streptophyta</taxon>
        <taxon>Embryophyta</taxon>
        <taxon>Tracheophyta</taxon>
        <taxon>Spermatophyta</taxon>
        <taxon>Magnoliopsida</taxon>
        <taxon>Liliopsida</taxon>
        <taxon>Poales</taxon>
        <taxon>Poaceae</taxon>
        <taxon>PACMAD clade</taxon>
        <taxon>Panicoideae</taxon>
        <taxon>Andropogonodae</taxon>
        <taxon>Andropogoneae</taxon>
        <taxon>Sorghinae</taxon>
        <taxon>Sorghum</taxon>
    </lineage>
</organism>
<comment type="similarity">
    <text evidence="6">Belongs to the AP2/ERF transcription factor family. ERF subfamily.</text>
</comment>
<name>A0A1Z5S643_SORBI</name>
<dbReference type="Gene3D" id="3.30.730.10">
    <property type="entry name" value="AP2/ERF domain"/>
    <property type="match status" value="1"/>
</dbReference>
<keyword evidence="4" id="KW-0804">Transcription</keyword>
<dbReference type="GO" id="GO:0005634">
    <property type="term" value="C:nucleus"/>
    <property type="evidence" value="ECO:0000318"/>
    <property type="project" value="GO_Central"/>
</dbReference>